<dbReference type="GeneID" id="20209278"/>
<dbReference type="KEGG" id="hro:HELRODRAFT_183961"/>
<protein>
    <submittedName>
        <fullName evidence="1 2">Uncharacterized protein</fullName>
    </submittedName>
</protein>
<accession>T1FKC9</accession>
<name>T1FKC9_HELRO</name>
<dbReference type="Proteomes" id="UP000015101">
    <property type="component" value="Unassembled WGS sequence"/>
</dbReference>
<organism evidence="2 3">
    <name type="scientific">Helobdella robusta</name>
    <name type="common">Californian leech</name>
    <dbReference type="NCBI Taxonomy" id="6412"/>
    <lineage>
        <taxon>Eukaryota</taxon>
        <taxon>Metazoa</taxon>
        <taxon>Spiralia</taxon>
        <taxon>Lophotrochozoa</taxon>
        <taxon>Annelida</taxon>
        <taxon>Clitellata</taxon>
        <taxon>Hirudinea</taxon>
        <taxon>Rhynchobdellida</taxon>
        <taxon>Glossiphoniidae</taxon>
        <taxon>Helobdella</taxon>
    </lineage>
</organism>
<evidence type="ECO:0000313" key="1">
    <source>
        <dbReference type="EMBL" id="ESO09694.1"/>
    </source>
</evidence>
<dbReference type="EMBL" id="KB095934">
    <property type="protein sequence ID" value="ESO09694.1"/>
    <property type="molecule type" value="Genomic_DNA"/>
</dbReference>
<dbReference type="EnsemblMetazoa" id="HelroT183961">
    <property type="protein sequence ID" value="HelroP183961"/>
    <property type="gene ID" value="HelroG183961"/>
</dbReference>
<sequence>MSEVTIDLIDADTFTQDHVTLEYIKVFLKKLIRKRKKLYIKYLSDNFDDHRLSNKDMNEFALYLASERERINKVEWVESFKLIPLQRQYQLMESLQNMFYSSLPTESITKTSPYKNAYFEGNIIHTDVFYLATTNIRKYKLPYVTVGSTKNVSLDLKNAVMEIMREDLNDGKTSTVEMVAKTEFDARPVYV</sequence>
<reference evidence="1 3" key="2">
    <citation type="journal article" date="2013" name="Nature">
        <title>Insights into bilaterian evolution from three spiralian genomes.</title>
        <authorList>
            <person name="Simakov O."/>
            <person name="Marletaz F."/>
            <person name="Cho S.J."/>
            <person name="Edsinger-Gonzales E."/>
            <person name="Havlak P."/>
            <person name="Hellsten U."/>
            <person name="Kuo D.H."/>
            <person name="Larsson T."/>
            <person name="Lv J."/>
            <person name="Arendt D."/>
            <person name="Savage R."/>
            <person name="Osoegawa K."/>
            <person name="de Jong P."/>
            <person name="Grimwood J."/>
            <person name="Chapman J.A."/>
            <person name="Shapiro H."/>
            <person name="Aerts A."/>
            <person name="Otillar R.P."/>
            <person name="Terry A.Y."/>
            <person name="Boore J.L."/>
            <person name="Grigoriev I.V."/>
            <person name="Lindberg D.R."/>
            <person name="Seaver E.C."/>
            <person name="Weisblat D.A."/>
            <person name="Putnam N.H."/>
            <person name="Rokhsar D.S."/>
        </authorList>
    </citation>
    <scope>NUCLEOTIDE SEQUENCE</scope>
</reference>
<dbReference type="InParanoid" id="T1FKC9"/>
<dbReference type="CTD" id="20209278"/>
<dbReference type="AlphaFoldDB" id="T1FKC9"/>
<evidence type="ECO:0000313" key="3">
    <source>
        <dbReference type="Proteomes" id="UP000015101"/>
    </source>
</evidence>
<dbReference type="EMBL" id="AMQM01009092">
    <property type="status" value="NOT_ANNOTATED_CDS"/>
    <property type="molecule type" value="Genomic_DNA"/>
</dbReference>
<reference evidence="3" key="1">
    <citation type="submission" date="2012-12" db="EMBL/GenBank/DDBJ databases">
        <authorList>
            <person name="Hellsten U."/>
            <person name="Grimwood J."/>
            <person name="Chapman J.A."/>
            <person name="Shapiro H."/>
            <person name="Aerts A."/>
            <person name="Otillar R.P."/>
            <person name="Terry A.Y."/>
            <person name="Boore J.L."/>
            <person name="Simakov O."/>
            <person name="Marletaz F."/>
            <person name="Cho S.-J."/>
            <person name="Edsinger-Gonzales E."/>
            <person name="Havlak P."/>
            <person name="Kuo D.-H."/>
            <person name="Larsson T."/>
            <person name="Lv J."/>
            <person name="Arendt D."/>
            <person name="Savage R."/>
            <person name="Osoegawa K."/>
            <person name="de Jong P."/>
            <person name="Lindberg D.R."/>
            <person name="Seaver E.C."/>
            <person name="Weisblat D.A."/>
            <person name="Putnam N.H."/>
            <person name="Grigoriev I.V."/>
            <person name="Rokhsar D.S."/>
        </authorList>
    </citation>
    <scope>NUCLEOTIDE SEQUENCE</scope>
</reference>
<gene>
    <name evidence="2" type="primary">20209278</name>
    <name evidence="1" type="ORF">HELRODRAFT_183961</name>
</gene>
<evidence type="ECO:0000313" key="2">
    <source>
        <dbReference type="EnsemblMetazoa" id="HelroP183961"/>
    </source>
</evidence>
<keyword evidence="3" id="KW-1185">Reference proteome</keyword>
<dbReference type="RefSeq" id="XP_009012218.1">
    <property type="nucleotide sequence ID" value="XM_009013970.1"/>
</dbReference>
<proteinExistence type="predicted"/>
<reference evidence="2" key="3">
    <citation type="submission" date="2015-06" db="UniProtKB">
        <authorList>
            <consortium name="EnsemblMetazoa"/>
        </authorList>
    </citation>
    <scope>IDENTIFICATION</scope>
</reference>
<dbReference type="HOGENOM" id="CLU_1422919_0_0_1"/>